<dbReference type="PATRIC" id="fig|1121326.3.peg.683"/>
<accession>A0A162U9R0</accession>
<dbReference type="PANTHER" id="PTHR12526:SF630">
    <property type="entry name" value="GLYCOSYLTRANSFERASE"/>
    <property type="match status" value="1"/>
</dbReference>
<dbReference type="InterPro" id="IPR001296">
    <property type="entry name" value="Glyco_trans_1"/>
</dbReference>
<dbReference type="EMBL" id="LWAE01000001">
    <property type="protein sequence ID" value="KZL93677.1"/>
    <property type="molecule type" value="Genomic_DNA"/>
</dbReference>
<gene>
    <name evidence="2" type="primary">gtf1</name>
    <name evidence="2" type="ORF">CLMAG_07280</name>
</gene>
<comment type="caution">
    <text evidence="2">The sequence shown here is derived from an EMBL/GenBank/DDBJ whole genome shotgun (WGS) entry which is preliminary data.</text>
</comment>
<dbReference type="OrthoDB" id="1938560at2"/>
<proteinExistence type="predicted"/>
<reference evidence="2 3" key="1">
    <citation type="submission" date="2016-04" db="EMBL/GenBank/DDBJ databases">
        <title>Genome sequence of Clostridium magnum DSM 2767.</title>
        <authorList>
            <person name="Poehlein A."/>
            <person name="Uhlig R."/>
            <person name="Fischer R."/>
            <person name="Bahl H."/>
            <person name="Daniel R."/>
        </authorList>
    </citation>
    <scope>NUCLEOTIDE SEQUENCE [LARGE SCALE GENOMIC DNA]</scope>
    <source>
        <strain evidence="2 3">DSM 2767</strain>
    </source>
</reference>
<dbReference type="STRING" id="1121326.CLMAG_07280"/>
<protein>
    <submittedName>
        <fullName evidence="2">Glycosyltransferase Gtf1</fullName>
    </submittedName>
</protein>
<feature type="domain" description="Glycosyl transferase family 1" evidence="1">
    <location>
        <begin position="370"/>
        <end position="535"/>
    </location>
</feature>
<name>A0A162U9R0_9CLOT</name>
<keyword evidence="3" id="KW-1185">Reference proteome</keyword>
<dbReference type="GO" id="GO:0016757">
    <property type="term" value="F:glycosyltransferase activity"/>
    <property type="evidence" value="ECO:0007669"/>
    <property type="project" value="InterPro"/>
</dbReference>
<organism evidence="2 3">
    <name type="scientific">Clostridium magnum DSM 2767</name>
    <dbReference type="NCBI Taxonomy" id="1121326"/>
    <lineage>
        <taxon>Bacteria</taxon>
        <taxon>Bacillati</taxon>
        <taxon>Bacillota</taxon>
        <taxon>Clostridia</taxon>
        <taxon>Eubacteriales</taxon>
        <taxon>Clostridiaceae</taxon>
        <taxon>Clostridium</taxon>
    </lineage>
</organism>
<evidence type="ECO:0000313" key="3">
    <source>
        <dbReference type="Proteomes" id="UP000076603"/>
    </source>
</evidence>
<evidence type="ECO:0000313" key="2">
    <source>
        <dbReference type="EMBL" id="KZL93677.1"/>
    </source>
</evidence>
<sequence length="558" mass="64611">MMGNRDVKDNNSNKLEEKTFNDLIVDLRENKWQKEAGDNITISNNNNFLKIESCLLNNKFQYIGYEIMSPFNNVNAVNFKNIQENAMFLIDFVGKFTGSINVQLFIVGYSDKEKLEVNSFELNSTRYIYAKAGTKKIRVALRVTGIGKALIEKISIKVFNQYYSAILEEQIIGDFNKKQDKYLVLTNIYPSSNNLYRNAFVHRRVLLYRESGLNIDVFSLSRNPSGFGKYEFKGSTVFTGDSSGLSTLLKYRNYKKILIHFVNEEMITSIKKTAPDIPLVIWIHGFETENWYRRWFNYDFIKKDIDTIINGLGENNKKIEFMRNLYTNTDKQITFIFVSKWFKEKIAEEDIGCKVKNFNIIPNVIDEDLFKFNKKDKEKRKKILSIRPFSSKKYANDLSVKAILELCKSDFFEELEFVIYGQGILFHETLNPIKHFGNIKIFETFLTQEQIAELHKQYGIFLCPTRLDSQGVSMCEAMSSGLVPISNNITAIPEFVQSNCGILSRAEDYKGMAGGIEYLYKNPDKFIEMSSNASKYIQKKCGKSEVITKEVELILNRN</sequence>
<evidence type="ECO:0000259" key="1">
    <source>
        <dbReference type="Pfam" id="PF00534"/>
    </source>
</evidence>
<dbReference type="SUPFAM" id="SSF53756">
    <property type="entry name" value="UDP-Glycosyltransferase/glycogen phosphorylase"/>
    <property type="match status" value="1"/>
</dbReference>
<dbReference type="CDD" id="cd03801">
    <property type="entry name" value="GT4_PimA-like"/>
    <property type="match status" value="1"/>
</dbReference>
<dbReference type="Proteomes" id="UP000076603">
    <property type="component" value="Unassembled WGS sequence"/>
</dbReference>
<dbReference type="Pfam" id="PF00534">
    <property type="entry name" value="Glycos_transf_1"/>
    <property type="match status" value="1"/>
</dbReference>
<dbReference type="AlphaFoldDB" id="A0A162U9R0"/>
<dbReference type="PANTHER" id="PTHR12526">
    <property type="entry name" value="GLYCOSYLTRANSFERASE"/>
    <property type="match status" value="1"/>
</dbReference>
<dbReference type="Gene3D" id="3.40.50.2000">
    <property type="entry name" value="Glycogen Phosphorylase B"/>
    <property type="match status" value="2"/>
</dbReference>
<keyword evidence="2" id="KW-0808">Transferase</keyword>